<dbReference type="RefSeq" id="WP_203397916.1">
    <property type="nucleotide sequence ID" value="NZ_CP009528.1"/>
</dbReference>
<dbReference type="EMBL" id="CP009528">
    <property type="protein sequence ID" value="AKB55146.1"/>
    <property type="molecule type" value="Genomic_DNA"/>
</dbReference>
<dbReference type="STRING" id="1434108.MSBRM_2148"/>
<keyword evidence="1" id="KW-0812">Transmembrane</keyword>
<accession>A0A0E3LNP8</accession>
<feature type="transmembrane region" description="Helical" evidence="1">
    <location>
        <begin position="40"/>
        <end position="65"/>
    </location>
</feature>
<protein>
    <submittedName>
        <fullName evidence="2">Amino acid transporter</fullName>
    </submittedName>
</protein>
<organism evidence="2 3">
    <name type="scientific">Methanosarcina barkeri MS</name>
    <dbReference type="NCBI Taxonomy" id="1434108"/>
    <lineage>
        <taxon>Archaea</taxon>
        <taxon>Methanobacteriati</taxon>
        <taxon>Methanobacteriota</taxon>
        <taxon>Stenosarchaea group</taxon>
        <taxon>Methanomicrobia</taxon>
        <taxon>Methanosarcinales</taxon>
        <taxon>Methanosarcinaceae</taxon>
        <taxon>Methanosarcina</taxon>
    </lineage>
</organism>
<dbReference type="PATRIC" id="fig|1434108.4.peg.2743"/>
<dbReference type="AlphaFoldDB" id="A0A0E3LNP8"/>
<evidence type="ECO:0000313" key="2">
    <source>
        <dbReference type="EMBL" id="AKB55146.1"/>
    </source>
</evidence>
<dbReference type="KEGG" id="mby:MSBRM_2148"/>
<sequence length="87" mass="9571">MHLNAYSYAKIGVRYQSTGGPVEFILKGFGDGVLSGELNLLLWISYIFALALYSKGFSSYAVIFLPPGSAQVWDKIFANTIILIYGN</sequence>
<dbReference type="GeneID" id="68903855"/>
<proteinExistence type="predicted"/>
<name>A0A0E3LNP8_METBA</name>
<dbReference type="Proteomes" id="UP000033033">
    <property type="component" value="Chromosome"/>
</dbReference>
<evidence type="ECO:0000256" key="1">
    <source>
        <dbReference type="SAM" id="Phobius"/>
    </source>
</evidence>
<dbReference type="Gene3D" id="1.20.1740.10">
    <property type="entry name" value="Amino acid/polyamine transporter I"/>
    <property type="match status" value="1"/>
</dbReference>
<gene>
    <name evidence="2" type="ORF">MSBRM_2148</name>
</gene>
<dbReference type="HOGENOM" id="CLU_2475969_0_0_2"/>
<reference evidence="2 3" key="1">
    <citation type="submission" date="2014-07" db="EMBL/GenBank/DDBJ databases">
        <title>Methanogenic archaea and the global carbon cycle.</title>
        <authorList>
            <person name="Henriksen J.R."/>
            <person name="Luke J."/>
            <person name="Reinhart S."/>
            <person name="Benedict M.N."/>
            <person name="Youngblut N.D."/>
            <person name="Metcalf M.E."/>
            <person name="Whitaker R.J."/>
            <person name="Metcalf W.W."/>
        </authorList>
    </citation>
    <scope>NUCLEOTIDE SEQUENCE [LARGE SCALE GENOMIC DNA]</scope>
    <source>
        <strain evidence="2 3">MS</strain>
    </source>
</reference>
<keyword evidence="1" id="KW-0472">Membrane</keyword>
<keyword evidence="1" id="KW-1133">Transmembrane helix</keyword>
<keyword evidence="3" id="KW-1185">Reference proteome</keyword>
<evidence type="ECO:0000313" key="3">
    <source>
        <dbReference type="Proteomes" id="UP000033033"/>
    </source>
</evidence>